<dbReference type="Pfam" id="PF04930">
    <property type="entry name" value="FUN14"/>
    <property type="match status" value="1"/>
</dbReference>
<dbReference type="Proteomes" id="UP000095085">
    <property type="component" value="Unassembled WGS sequence"/>
</dbReference>
<reference evidence="8" key="1">
    <citation type="submission" date="2016-05" db="EMBL/GenBank/DDBJ databases">
        <title>Comparative genomics of biotechnologically important yeasts.</title>
        <authorList>
            <consortium name="DOE Joint Genome Institute"/>
            <person name="Riley R."/>
            <person name="Haridas S."/>
            <person name="Wolfe K.H."/>
            <person name="Lopes M.R."/>
            <person name="Hittinger C.T."/>
            <person name="Goker M."/>
            <person name="Salamov A."/>
            <person name="Wisecaver J."/>
            <person name="Long T.M."/>
            <person name="Aerts A.L."/>
            <person name="Barry K."/>
            <person name="Choi C."/>
            <person name="Clum A."/>
            <person name="Coughlan A.Y."/>
            <person name="Deshpande S."/>
            <person name="Douglass A.P."/>
            <person name="Hanson S.J."/>
            <person name="Klenk H.-P."/>
            <person name="Labutti K."/>
            <person name="Lapidus A."/>
            <person name="Lindquist E."/>
            <person name="Lipzen A."/>
            <person name="Meier-Kolthoff J.P."/>
            <person name="Ohm R.A."/>
            <person name="Otillar R.P."/>
            <person name="Pangilinan J."/>
            <person name="Peng Y."/>
            <person name="Rokas A."/>
            <person name="Rosa C.A."/>
            <person name="Scheuner C."/>
            <person name="Sibirny A.A."/>
            <person name="Slot J.C."/>
            <person name="Stielow J.B."/>
            <person name="Sun H."/>
            <person name="Kurtzman C.P."/>
            <person name="Blackwell M."/>
            <person name="Grigoriev I.V."/>
            <person name="Jeffries T.W."/>
        </authorList>
    </citation>
    <scope>NUCLEOTIDE SEQUENCE [LARGE SCALE GENOMIC DNA]</scope>
    <source>
        <strain evidence="8">NRRL Y-1933</strain>
    </source>
</reference>
<dbReference type="GeneID" id="30993645"/>
<evidence type="ECO:0000256" key="2">
    <source>
        <dbReference type="ARBA" id="ARBA00009160"/>
    </source>
</evidence>
<evidence type="ECO:0000313" key="8">
    <source>
        <dbReference type="Proteomes" id="UP000095085"/>
    </source>
</evidence>
<evidence type="ECO:0000313" key="7">
    <source>
        <dbReference type="EMBL" id="ODV65012.1"/>
    </source>
</evidence>
<evidence type="ECO:0000256" key="5">
    <source>
        <dbReference type="ARBA" id="ARBA00023136"/>
    </source>
</evidence>
<dbReference type="STRING" id="984485.A0A1E4RCN0"/>
<evidence type="ECO:0000256" key="4">
    <source>
        <dbReference type="ARBA" id="ARBA00022989"/>
    </source>
</evidence>
<feature type="transmembrane region" description="Helical" evidence="6">
    <location>
        <begin position="105"/>
        <end position="129"/>
    </location>
</feature>
<dbReference type="GO" id="GO:0016020">
    <property type="term" value="C:membrane"/>
    <property type="evidence" value="ECO:0007669"/>
    <property type="project" value="UniProtKB-SubCell"/>
</dbReference>
<evidence type="ECO:0008006" key="9">
    <source>
        <dbReference type="Google" id="ProtNLM"/>
    </source>
</evidence>
<keyword evidence="8" id="KW-1185">Reference proteome</keyword>
<accession>A0A1E4RCN0</accession>
<protein>
    <recommendedName>
        <fullName evidence="9">FUN14-domain-containing protein</fullName>
    </recommendedName>
</protein>
<keyword evidence="5 6" id="KW-0472">Membrane</keyword>
<gene>
    <name evidence="7" type="ORF">HYPBUDRAFT_115150</name>
</gene>
<proteinExistence type="inferred from homology"/>
<evidence type="ECO:0000256" key="1">
    <source>
        <dbReference type="ARBA" id="ARBA00004370"/>
    </source>
</evidence>
<keyword evidence="4 6" id="KW-1133">Transmembrane helix</keyword>
<organism evidence="7 8">
    <name type="scientific">Hyphopichia burtonii NRRL Y-1933</name>
    <dbReference type="NCBI Taxonomy" id="984485"/>
    <lineage>
        <taxon>Eukaryota</taxon>
        <taxon>Fungi</taxon>
        <taxon>Dikarya</taxon>
        <taxon>Ascomycota</taxon>
        <taxon>Saccharomycotina</taxon>
        <taxon>Pichiomycetes</taxon>
        <taxon>Debaryomycetaceae</taxon>
        <taxon>Hyphopichia</taxon>
    </lineage>
</organism>
<comment type="similarity">
    <text evidence="2">Belongs to the FUN14 family.</text>
</comment>
<name>A0A1E4RCN0_9ASCO</name>
<keyword evidence="3 6" id="KW-0812">Transmembrane</keyword>
<dbReference type="OrthoDB" id="3990500at2759"/>
<dbReference type="RefSeq" id="XP_020074079.1">
    <property type="nucleotide sequence ID" value="XM_020219095.1"/>
</dbReference>
<comment type="subcellular location">
    <subcellularLocation>
        <location evidence="1">Membrane</location>
    </subcellularLocation>
</comment>
<dbReference type="InterPro" id="IPR007014">
    <property type="entry name" value="FUN14"/>
</dbReference>
<dbReference type="AlphaFoldDB" id="A0A1E4RCN0"/>
<dbReference type="EMBL" id="KV454546">
    <property type="protein sequence ID" value="ODV65012.1"/>
    <property type="molecule type" value="Genomic_DNA"/>
</dbReference>
<sequence>MFNQSSRLLLSKNFTKLNSSIFRSTFRSTKSFRSLPLLFGSTGSLVLFHTYHHNFIHNDTAVLSSSPVGEQIHSNVTVQRKQIHTSRFGGALNYQELSIGSITGLFLGIIVGKLSSAIVFLSLSSYFLIQFLESRNIISIPWNSVINLGSNKINVKELLLHKPSFKISFVLSFLIAAYNI</sequence>
<evidence type="ECO:0000256" key="6">
    <source>
        <dbReference type="SAM" id="Phobius"/>
    </source>
</evidence>
<evidence type="ECO:0000256" key="3">
    <source>
        <dbReference type="ARBA" id="ARBA00022692"/>
    </source>
</evidence>